<evidence type="ECO:0000313" key="11">
    <source>
        <dbReference type="EMBL" id="TQF02558.1"/>
    </source>
</evidence>
<evidence type="ECO:0000313" key="12">
    <source>
        <dbReference type="Proteomes" id="UP000319103"/>
    </source>
</evidence>
<dbReference type="InterPro" id="IPR011060">
    <property type="entry name" value="RibuloseP-bd_barrel"/>
</dbReference>
<dbReference type="GO" id="GO:0000162">
    <property type="term" value="P:L-tryptophan biosynthetic process"/>
    <property type="evidence" value="ECO:0007669"/>
    <property type="project" value="UniProtKB-UniRule"/>
</dbReference>
<accession>A0A540W0N4</accession>
<evidence type="ECO:0000256" key="1">
    <source>
        <dbReference type="ARBA" id="ARBA00001164"/>
    </source>
</evidence>
<comment type="caution">
    <text evidence="11">The sequence shown here is derived from an EMBL/GenBank/DDBJ whole genome shotgun (WGS) entry which is preliminary data.</text>
</comment>
<evidence type="ECO:0000256" key="3">
    <source>
        <dbReference type="ARBA" id="ARBA00012572"/>
    </source>
</evidence>
<dbReference type="RefSeq" id="WP_141633250.1">
    <property type="nucleotide sequence ID" value="NZ_VIGB01000003.1"/>
</dbReference>
<organism evidence="11 12">
    <name type="scientific">Kitasatospora acidiphila</name>
    <dbReference type="NCBI Taxonomy" id="2567942"/>
    <lineage>
        <taxon>Bacteria</taxon>
        <taxon>Bacillati</taxon>
        <taxon>Actinomycetota</taxon>
        <taxon>Actinomycetes</taxon>
        <taxon>Kitasatosporales</taxon>
        <taxon>Streptomycetaceae</taxon>
        <taxon>Kitasatospora</taxon>
    </lineage>
</organism>
<keyword evidence="8 9" id="KW-0413">Isomerase</keyword>
<dbReference type="Pfam" id="PF00697">
    <property type="entry name" value="PRAI"/>
    <property type="match status" value="1"/>
</dbReference>
<dbReference type="PANTHER" id="PTHR42894">
    <property type="entry name" value="N-(5'-PHOSPHORIBOSYL)ANTHRANILATE ISOMERASE"/>
    <property type="match status" value="1"/>
</dbReference>
<comment type="pathway">
    <text evidence="2 9">Amino-acid biosynthesis; L-tryptophan biosynthesis; L-tryptophan from chorismate: step 3/5.</text>
</comment>
<keyword evidence="6 9" id="KW-0822">Tryptophan biosynthesis</keyword>
<evidence type="ECO:0000256" key="9">
    <source>
        <dbReference type="HAMAP-Rule" id="MF_00135"/>
    </source>
</evidence>
<dbReference type="Gene3D" id="3.20.20.70">
    <property type="entry name" value="Aldolase class I"/>
    <property type="match status" value="1"/>
</dbReference>
<evidence type="ECO:0000256" key="5">
    <source>
        <dbReference type="ARBA" id="ARBA00022605"/>
    </source>
</evidence>
<gene>
    <name evidence="9" type="primary">trpF</name>
    <name evidence="11" type="ORF">E6W39_10145</name>
</gene>
<evidence type="ECO:0000256" key="2">
    <source>
        <dbReference type="ARBA" id="ARBA00004664"/>
    </source>
</evidence>
<evidence type="ECO:0000256" key="8">
    <source>
        <dbReference type="ARBA" id="ARBA00023235"/>
    </source>
</evidence>
<keyword evidence="12" id="KW-1185">Reference proteome</keyword>
<dbReference type="InterPro" id="IPR013785">
    <property type="entry name" value="Aldolase_TIM"/>
</dbReference>
<evidence type="ECO:0000259" key="10">
    <source>
        <dbReference type="Pfam" id="PF00697"/>
    </source>
</evidence>
<dbReference type="EMBL" id="VIGB01000003">
    <property type="protein sequence ID" value="TQF02558.1"/>
    <property type="molecule type" value="Genomic_DNA"/>
</dbReference>
<keyword evidence="7 9" id="KW-0057">Aromatic amino acid biosynthesis</keyword>
<dbReference type="SUPFAM" id="SSF51366">
    <property type="entry name" value="Ribulose-phoshate binding barrel"/>
    <property type="match status" value="1"/>
</dbReference>
<dbReference type="EC" id="5.3.1.24" evidence="3 9"/>
<evidence type="ECO:0000256" key="6">
    <source>
        <dbReference type="ARBA" id="ARBA00022822"/>
    </source>
</evidence>
<dbReference type="InterPro" id="IPR001240">
    <property type="entry name" value="PRAI_dom"/>
</dbReference>
<dbReference type="AlphaFoldDB" id="A0A540W0N4"/>
<keyword evidence="5 9" id="KW-0028">Amino-acid biosynthesis</keyword>
<protein>
    <recommendedName>
        <fullName evidence="4 9">N-(5'-phosphoribosyl)anthranilate isomerase</fullName>
        <shortName evidence="9">PRAI</shortName>
        <ecNumber evidence="3 9">5.3.1.24</ecNumber>
    </recommendedName>
</protein>
<dbReference type="CDD" id="cd00405">
    <property type="entry name" value="PRAI"/>
    <property type="match status" value="1"/>
</dbReference>
<dbReference type="UniPathway" id="UPA00035">
    <property type="reaction ID" value="UER00042"/>
</dbReference>
<dbReference type="OrthoDB" id="3243379at2"/>
<dbReference type="HAMAP" id="MF_00135">
    <property type="entry name" value="PRAI"/>
    <property type="match status" value="1"/>
</dbReference>
<comment type="catalytic activity">
    <reaction evidence="1 9">
        <text>N-(5-phospho-beta-D-ribosyl)anthranilate = 1-(2-carboxyphenylamino)-1-deoxy-D-ribulose 5-phosphate</text>
        <dbReference type="Rhea" id="RHEA:21540"/>
        <dbReference type="ChEBI" id="CHEBI:18277"/>
        <dbReference type="ChEBI" id="CHEBI:58613"/>
        <dbReference type="EC" id="5.3.1.24"/>
    </reaction>
</comment>
<dbReference type="Proteomes" id="UP000319103">
    <property type="component" value="Unassembled WGS sequence"/>
</dbReference>
<reference evidence="11 12" key="1">
    <citation type="submission" date="2019-06" db="EMBL/GenBank/DDBJ databases">
        <title>Description of Kitasatospora acidophila sp. nov. isolated from pine grove soil, and reclassification of Streptomyces novaecaesareae to Kitasatospora novaeceasareae comb. nov.</title>
        <authorList>
            <person name="Kim M.J."/>
        </authorList>
    </citation>
    <scope>NUCLEOTIDE SEQUENCE [LARGE SCALE GENOMIC DNA]</scope>
    <source>
        <strain evidence="11 12">MMS16-CNU292</strain>
    </source>
</reference>
<sequence>MYVKVCGVRTPGDVAAAVEAGADAIGFVLTESVRRLEPAAARELAAAVPEHILTVGVAAGVPAAEAGQLALAAGVRALQLHGPYPREAFDELAGLPLRLVRATSLDETAELTAGAYGEELLLLDSPVAGSGAQWDLARLNQAAPQGHWLLAGGLNPDNVAAAITAARPWGVDVSSGVESTRGVKDHARIRAFVAAARAAA</sequence>
<evidence type="ECO:0000256" key="7">
    <source>
        <dbReference type="ARBA" id="ARBA00023141"/>
    </source>
</evidence>
<comment type="similarity">
    <text evidence="9">Belongs to the TrpF family.</text>
</comment>
<feature type="domain" description="N-(5'phosphoribosyl) anthranilate isomerase (PRAI)" evidence="10">
    <location>
        <begin position="3"/>
        <end position="194"/>
    </location>
</feature>
<dbReference type="PANTHER" id="PTHR42894:SF1">
    <property type="entry name" value="N-(5'-PHOSPHORIBOSYL)ANTHRANILATE ISOMERASE"/>
    <property type="match status" value="1"/>
</dbReference>
<evidence type="ECO:0000256" key="4">
    <source>
        <dbReference type="ARBA" id="ARBA00022272"/>
    </source>
</evidence>
<name>A0A540W0N4_9ACTN</name>
<proteinExistence type="inferred from homology"/>
<dbReference type="InterPro" id="IPR044643">
    <property type="entry name" value="TrpF_fam"/>
</dbReference>
<dbReference type="GO" id="GO:0004640">
    <property type="term" value="F:phosphoribosylanthranilate isomerase activity"/>
    <property type="evidence" value="ECO:0007669"/>
    <property type="project" value="UniProtKB-UniRule"/>
</dbReference>